<feature type="domain" description="Glycosyl hydrolase family 13 catalytic" evidence="4">
    <location>
        <begin position="13"/>
        <end position="405"/>
    </location>
</feature>
<evidence type="ECO:0000313" key="6">
    <source>
        <dbReference type="Proteomes" id="UP000189410"/>
    </source>
</evidence>
<dbReference type="SUPFAM" id="SSF51445">
    <property type="entry name" value="(Trans)glycosidases"/>
    <property type="match status" value="1"/>
</dbReference>
<reference evidence="5 6" key="1">
    <citation type="journal article" date="2017" name="Genome Announc.">
        <title>Draft Genome Sequences of Salinivibrio proteolyticus, Salinivibrio sharmensis, Salinivibrio siamensis, Salinivibrio costicola subsp. alcaliphilus, Salinivibrio costicola subsp. vallismortis, and 29 New Isolates Belonging to the Genus Salinivibrio.</title>
        <authorList>
            <person name="Lopez-Hermoso C."/>
            <person name="de la Haba R.R."/>
            <person name="Sanchez-Porro C."/>
            <person name="Bayliss S.C."/>
            <person name="Feil E.J."/>
            <person name="Ventosa A."/>
        </authorList>
    </citation>
    <scope>NUCLEOTIDE SEQUENCE [LARGE SCALE GENOMIC DNA]</scope>
    <source>
        <strain evidence="5 6">JCM 14472</strain>
    </source>
</reference>
<sequence length="581" mass="66477">MQNAWWHDAVVYQIYPRSFYDTNGDGIGDLNGIIEKLDYLHWLGVNVLWLSPVYQSPMDDNGYDISDYRAIAPEFGTMEDMTRLIDKAGTLGIKIVMDLVVNHTSDEHPWFQAALHDKNSPYRDFYIWRDAKPDGSAPDDQGSIFGGSAWQWEPNTEQYYFHLFSKRQPDLNWENPAVHDAVHKMMNWWIDKGIGGFRLDVIDLIGKEIDKGITGNGPRLHPLLQAMNHATFGGKDLLTVGETWGATPEIAKLYSAPERNELSMVFQFEHITATWKDGDKWQPVPLDIAALKQVLFKWQQALADSGWNSLFWNNHDLPRAVSKFGHDGQYRTRSAKMLATTLHLMKGTPYIYQGEEIAMTNVAFPSIDDYQDIETRNFYDLRVAEGVDPDTMMEAVYQNSRDNARTPMQWENAPQAGFTQGTPWLPVNPNYTTINVARATENSGSVLYHYRELIKLRKQYPLIVHGQFAPVEESHPNVMAYERFDDTHRILVVSNFSEQKQAITLPEHWRDKDLTCLSYNMDPVKQLSTTYKLAPYESFAVMQQKSAQSTNHIKTLRSRLPTAAGARLFSLVDNRSSGSYS</sequence>
<evidence type="ECO:0000256" key="3">
    <source>
        <dbReference type="ARBA" id="ARBA00023295"/>
    </source>
</evidence>
<dbReference type="SMART" id="SM00642">
    <property type="entry name" value="Aamy"/>
    <property type="match status" value="1"/>
</dbReference>
<dbReference type="NCBIfam" id="NF008183">
    <property type="entry name" value="PRK10933.1"/>
    <property type="match status" value="1"/>
</dbReference>
<proteinExistence type="inferred from homology"/>
<dbReference type="InterPro" id="IPR056300">
    <property type="entry name" value="SusG-like_C"/>
</dbReference>
<organism evidence="5 6">
    <name type="scientific">Salinivibrio siamensis</name>
    <dbReference type="NCBI Taxonomy" id="414286"/>
    <lineage>
        <taxon>Bacteria</taxon>
        <taxon>Pseudomonadati</taxon>
        <taxon>Pseudomonadota</taxon>
        <taxon>Gammaproteobacteria</taxon>
        <taxon>Vibrionales</taxon>
        <taxon>Vibrionaceae</taxon>
        <taxon>Salinivibrio</taxon>
    </lineage>
</organism>
<dbReference type="Gene3D" id="3.20.20.80">
    <property type="entry name" value="Glycosidases"/>
    <property type="match status" value="1"/>
</dbReference>
<name>A0ABX3KAR5_9GAMM</name>
<protein>
    <submittedName>
        <fullName evidence="5">Glucohydrolase</fullName>
    </submittedName>
</protein>
<dbReference type="Gene3D" id="3.90.400.10">
    <property type="entry name" value="Oligo-1,6-glucosidase, Domain 2"/>
    <property type="match status" value="1"/>
</dbReference>
<dbReference type="InterPro" id="IPR017853">
    <property type="entry name" value="GH"/>
</dbReference>
<evidence type="ECO:0000259" key="4">
    <source>
        <dbReference type="SMART" id="SM00642"/>
    </source>
</evidence>
<dbReference type="RefSeq" id="WP_077667940.1">
    <property type="nucleotide sequence ID" value="NZ_MUFB01000010.1"/>
</dbReference>
<comment type="caution">
    <text evidence="5">The sequence shown here is derived from an EMBL/GenBank/DDBJ whole genome shotgun (WGS) entry which is preliminary data.</text>
</comment>
<dbReference type="SUPFAM" id="SSF51011">
    <property type="entry name" value="Glycosyl hydrolase domain"/>
    <property type="match status" value="1"/>
</dbReference>
<keyword evidence="2" id="KW-0378">Hydrolase</keyword>
<dbReference type="InterPro" id="IPR045857">
    <property type="entry name" value="O16G_dom_2"/>
</dbReference>
<accession>A0ABX3KAR5</accession>
<dbReference type="InterPro" id="IPR013780">
    <property type="entry name" value="Glyco_hydro_b"/>
</dbReference>
<dbReference type="InterPro" id="IPR006047">
    <property type="entry name" value="GH13_cat_dom"/>
</dbReference>
<dbReference type="PANTHER" id="PTHR10357:SF179">
    <property type="entry name" value="NEUTRAL AND BASIC AMINO ACID TRANSPORT PROTEIN RBAT"/>
    <property type="match status" value="1"/>
</dbReference>
<dbReference type="Gene3D" id="2.60.40.1180">
    <property type="entry name" value="Golgi alpha-mannosidase II"/>
    <property type="match status" value="1"/>
</dbReference>
<dbReference type="Proteomes" id="UP000189410">
    <property type="component" value="Unassembled WGS sequence"/>
</dbReference>
<keyword evidence="6" id="KW-1185">Reference proteome</keyword>
<evidence type="ECO:0000256" key="1">
    <source>
        <dbReference type="ARBA" id="ARBA00008061"/>
    </source>
</evidence>
<dbReference type="EMBL" id="MUFB01000010">
    <property type="protein sequence ID" value="OOE85834.1"/>
    <property type="molecule type" value="Genomic_DNA"/>
</dbReference>
<keyword evidence="3" id="KW-0326">Glycosidase</keyword>
<evidence type="ECO:0000313" key="5">
    <source>
        <dbReference type="EMBL" id="OOE85834.1"/>
    </source>
</evidence>
<dbReference type="PANTHER" id="PTHR10357">
    <property type="entry name" value="ALPHA-AMYLASE FAMILY MEMBER"/>
    <property type="match status" value="1"/>
</dbReference>
<dbReference type="Pfam" id="PF00128">
    <property type="entry name" value="Alpha-amylase"/>
    <property type="match status" value="1"/>
</dbReference>
<gene>
    <name evidence="5" type="ORF">BZG73_06955</name>
</gene>
<dbReference type="CDD" id="cd11333">
    <property type="entry name" value="AmyAc_SI_OligoGlu_DGase"/>
    <property type="match status" value="1"/>
</dbReference>
<comment type="similarity">
    <text evidence="1">Belongs to the glycosyl hydrolase 13 family.</text>
</comment>
<dbReference type="Pfam" id="PF23915">
    <property type="entry name" value="SusG_C"/>
    <property type="match status" value="1"/>
</dbReference>
<evidence type="ECO:0000256" key="2">
    <source>
        <dbReference type="ARBA" id="ARBA00022801"/>
    </source>
</evidence>